<comment type="caution">
    <text evidence="1">The sequence shown here is derived from an EMBL/GenBank/DDBJ whole genome shotgun (WGS) entry which is preliminary data.</text>
</comment>
<sequence>MSRSLTLTPRTHAPARSPPAPICCAPHPDTCPLATPNFPVVRYLLLSLFPALEKFPYIPLDLVTLHPHITSVEYCRVAYRARYNNRRNSINQSIKLPSADGSRFFFPTEEEVATGELRIGVTMGMDWFSYLRSQISAFHSSCPISYSVINLLAHHRYRTAHFLLAGIMPGPKEATPDQCQRFLRPIINELLRLWKEGVVIVTPKYPKGRLIRVALVAVVCDKPAAYKIGGFGSHSHTHFCTLCWICQDLKSTPEAFKENGFPERTNKRHRELQKEYLKCTTKSARDAFVKQYATRWCELHRLPYFNICEMIVIDPMHNLFLGVVKTHFYHIWVQLNVLRKTKELRSLHAILAKLKLPAHLGRLLSLIGEPAGGTPKHCRRSRAMDRRIENIQVLAVGRINRSEVIV</sequence>
<dbReference type="InterPro" id="IPR004242">
    <property type="entry name" value="Transposase_21"/>
</dbReference>
<evidence type="ECO:0000313" key="1">
    <source>
        <dbReference type="EMBL" id="KAF7372684.1"/>
    </source>
</evidence>
<dbReference type="AlphaFoldDB" id="A0A8H7DEP3"/>
<gene>
    <name evidence="1" type="ORF">MVEN_00131700</name>
</gene>
<evidence type="ECO:0000313" key="2">
    <source>
        <dbReference type="Proteomes" id="UP000620124"/>
    </source>
</evidence>
<proteinExistence type="predicted"/>
<dbReference type="OrthoDB" id="3269001at2759"/>
<dbReference type="EMBL" id="JACAZI010000001">
    <property type="protein sequence ID" value="KAF7372684.1"/>
    <property type="molecule type" value="Genomic_DNA"/>
</dbReference>
<dbReference type="PANTHER" id="PTHR46579:SF2">
    <property type="entry name" value="C2H2-TYPE DOMAIN-CONTAINING PROTEIN"/>
    <property type="match status" value="1"/>
</dbReference>
<protein>
    <recommendedName>
        <fullName evidence="3">Transposase</fullName>
    </recommendedName>
</protein>
<accession>A0A8H7DEP3</accession>
<reference evidence="1" key="1">
    <citation type="submission" date="2020-05" db="EMBL/GenBank/DDBJ databases">
        <title>Mycena genomes resolve the evolution of fungal bioluminescence.</title>
        <authorList>
            <person name="Tsai I.J."/>
        </authorList>
    </citation>
    <scope>NUCLEOTIDE SEQUENCE</scope>
    <source>
        <strain evidence="1">CCC161011</strain>
    </source>
</reference>
<dbReference type="Proteomes" id="UP000620124">
    <property type="component" value="Unassembled WGS sequence"/>
</dbReference>
<name>A0A8H7DEP3_9AGAR</name>
<keyword evidence="2" id="KW-1185">Reference proteome</keyword>
<evidence type="ECO:0008006" key="3">
    <source>
        <dbReference type="Google" id="ProtNLM"/>
    </source>
</evidence>
<dbReference type="PANTHER" id="PTHR46579">
    <property type="entry name" value="F5/8 TYPE C DOMAIN-CONTAINING PROTEIN-RELATED"/>
    <property type="match status" value="1"/>
</dbReference>
<dbReference type="Pfam" id="PF02992">
    <property type="entry name" value="Transposase_21"/>
    <property type="match status" value="1"/>
</dbReference>
<organism evidence="1 2">
    <name type="scientific">Mycena venus</name>
    <dbReference type="NCBI Taxonomy" id="2733690"/>
    <lineage>
        <taxon>Eukaryota</taxon>
        <taxon>Fungi</taxon>
        <taxon>Dikarya</taxon>
        <taxon>Basidiomycota</taxon>
        <taxon>Agaricomycotina</taxon>
        <taxon>Agaricomycetes</taxon>
        <taxon>Agaricomycetidae</taxon>
        <taxon>Agaricales</taxon>
        <taxon>Marasmiineae</taxon>
        <taxon>Mycenaceae</taxon>
        <taxon>Mycena</taxon>
    </lineage>
</organism>